<proteinExistence type="predicted"/>
<name>A0A9X7RX59_STRDY</name>
<reference evidence="1 2" key="1">
    <citation type="submission" date="2018-10" db="EMBL/GenBank/DDBJ databases">
        <title>Comparative Genomics Analysis of the Streptococcus dysgalactiae subspecies dysgalactiae.</title>
        <authorList>
            <person name="Koh T.H."/>
            <person name="Abdul Rahman N."/>
            <person name="Sessions O.M."/>
        </authorList>
    </citation>
    <scope>NUCLEOTIDE SEQUENCE [LARGE SCALE GENOMIC DNA]</scope>
    <source>
        <strain evidence="1 2">DB60705-15</strain>
    </source>
</reference>
<evidence type="ECO:0000313" key="2">
    <source>
        <dbReference type="Proteomes" id="UP000347383"/>
    </source>
</evidence>
<evidence type="ECO:0000313" key="1">
    <source>
        <dbReference type="EMBL" id="QGH01297.1"/>
    </source>
</evidence>
<accession>A0A9X7RX59</accession>
<protein>
    <submittedName>
        <fullName evidence="1">Uncharacterized protein</fullName>
    </submittedName>
</protein>
<dbReference type="EMBL" id="CP033165">
    <property type="protein sequence ID" value="QGH01297.1"/>
    <property type="molecule type" value="Genomic_DNA"/>
</dbReference>
<sequence>MFRHKFLVLLSLTTGLALLLCKVPKEIWMLCLYFENAIFVIINASNKRCQRFQALQSARKLAGPIGVTHG</sequence>
<organism evidence="1 2">
    <name type="scientific">Streptococcus dysgalactiae subsp. dysgalactiae</name>
    <dbReference type="NCBI Taxonomy" id="99822"/>
    <lineage>
        <taxon>Bacteria</taxon>
        <taxon>Bacillati</taxon>
        <taxon>Bacillota</taxon>
        <taxon>Bacilli</taxon>
        <taxon>Lactobacillales</taxon>
        <taxon>Streptococcaceae</taxon>
        <taxon>Streptococcus</taxon>
    </lineage>
</organism>
<dbReference type="Proteomes" id="UP000347383">
    <property type="component" value="Chromosome"/>
</dbReference>
<gene>
    <name evidence="1" type="ORF">EA457_01350</name>
</gene>
<dbReference type="AlphaFoldDB" id="A0A9X7RX59"/>